<name>A0A0E2D403_LEPIR</name>
<dbReference type="EMBL" id="AHNR02000045">
    <property type="protein sequence ID" value="EKR54314.1"/>
    <property type="molecule type" value="Genomic_DNA"/>
</dbReference>
<dbReference type="AlphaFoldDB" id="A0A0E2D403"/>
<organism evidence="2 3">
    <name type="scientific">Leptospira interrogans str. UI 12758</name>
    <dbReference type="NCBI Taxonomy" id="1049938"/>
    <lineage>
        <taxon>Bacteria</taxon>
        <taxon>Pseudomonadati</taxon>
        <taxon>Spirochaetota</taxon>
        <taxon>Spirochaetia</taxon>
        <taxon>Leptospirales</taxon>
        <taxon>Leptospiraceae</taxon>
        <taxon>Leptospira</taxon>
    </lineage>
</organism>
<evidence type="ECO:0000313" key="2">
    <source>
        <dbReference type="EMBL" id="EKR54314.1"/>
    </source>
</evidence>
<feature type="compositionally biased region" description="Basic and acidic residues" evidence="1">
    <location>
        <begin position="49"/>
        <end position="63"/>
    </location>
</feature>
<reference evidence="2 3" key="1">
    <citation type="submission" date="2012-10" db="EMBL/GenBank/DDBJ databases">
        <authorList>
            <person name="Harkins D.M."/>
            <person name="Durkin A.S."/>
            <person name="Brinkac L.M."/>
            <person name="Haft D.H."/>
            <person name="Selengut J.D."/>
            <person name="Sanka R."/>
            <person name="DePew J."/>
            <person name="Purushe J."/>
            <person name="Chanthongthip A."/>
            <person name="Lattana O."/>
            <person name="Phetsouvanh R."/>
            <person name="Newton P.N."/>
            <person name="Vinetz J.M."/>
            <person name="Sutton G.G."/>
            <person name="Nierman W.C."/>
            <person name="Fouts D.E."/>
        </authorList>
    </citation>
    <scope>NUCLEOTIDE SEQUENCE [LARGE SCALE GENOMIC DNA]</scope>
    <source>
        <strain evidence="2 3">UI 12758</strain>
    </source>
</reference>
<gene>
    <name evidence="2" type="ORF">LEP1GSC105_2917</name>
</gene>
<comment type="caution">
    <text evidence="2">The sequence shown here is derived from an EMBL/GenBank/DDBJ whole genome shotgun (WGS) entry which is preliminary data.</text>
</comment>
<sequence>MELVRIVEDKFYATILNLPETEAETKVSIRNLAKEVILLIYERFSKSSQLDHNDLPGFRESDPRSFSTLDDD</sequence>
<feature type="region of interest" description="Disordered" evidence="1">
    <location>
        <begin position="49"/>
        <end position="72"/>
    </location>
</feature>
<accession>A0A0E2D403</accession>
<evidence type="ECO:0000256" key="1">
    <source>
        <dbReference type="SAM" id="MobiDB-lite"/>
    </source>
</evidence>
<proteinExistence type="predicted"/>
<evidence type="ECO:0000313" key="3">
    <source>
        <dbReference type="Proteomes" id="UP000001340"/>
    </source>
</evidence>
<protein>
    <submittedName>
        <fullName evidence="2">Uncharacterized protein</fullName>
    </submittedName>
</protein>
<dbReference type="Proteomes" id="UP000001340">
    <property type="component" value="Unassembled WGS sequence"/>
</dbReference>